<dbReference type="EMBL" id="JTDW01000006">
    <property type="protein sequence ID" value="KJD35411.1"/>
    <property type="molecule type" value="Genomic_DNA"/>
</dbReference>
<dbReference type="GO" id="GO:0019379">
    <property type="term" value="P:sulfate assimilation, phosphoadenylyl sulfate reduction by phosphoadenylyl-sulfate reductase (thioredoxin)"/>
    <property type="evidence" value="ECO:0007669"/>
    <property type="project" value="TreeGrafter"/>
</dbReference>
<dbReference type="Gene3D" id="3.40.50.620">
    <property type="entry name" value="HUPs"/>
    <property type="match status" value="1"/>
</dbReference>
<dbReference type="GO" id="GO:0005737">
    <property type="term" value="C:cytoplasm"/>
    <property type="evidence" value="ECO:0007669"/>
    <property type="project" value="TreeGrafter"/>
</dbReference>
<reference evidence="4 5" key="1">
    <citation type="submission" date="2014-11" db="EMBL/GenBank/DDBJ databases">
        <title>Tamlana sedimentorum sp. nov., isolated from shallow sand sediments of the Sea of Japan.</title>
        <authorList>
            <person name="Romanenko L.A."/>
        </authorList>
    </citation>
    <scope>NUCLEOTIDE SEQUENCE [LARGE SCALE GENOMIC DNA]</scope>
    <source>
        <strain evidence="4 5">JCM 19808</strain>
    </source>
</reference>
<dbReference type="InterPro" id="IPR014729">
    <property type="entry name" value="Rossmann-like_a/b/a_fold"/>
</dbReference>
<dbReference type="Proteomes" id="UP000032578">
    <property type="component" value="Unassembled WGS sequence"/>
</dbReference>
<dbReference type="AlphaFoldDB" id="A0A0D7W8J6"/>
<dbReference type="PANTHER" id="PTHR46509:SF1">
    <property type="entry name" value="PHOSPHOADENOSINE PHOSPHOSULFATE REDUCTASE"/>
    <property type="match status" value="1"/>
</dbReference>
<sequence length="208" mass="24361">MLGHELDIEFWNEKLRNLSPAEIIDWALKLSDNRLVTTSFGVYSAVLLSTITKHDKDIKVIWCDTLYNEPDTYKHAEGLIERYNLNIHKYQPLKPKHEIDATIGLPGVDDESHSLFSEVVKLEPFKRALNEHQPEIWFTNIRDRKTELRSKKDILSLSKEGILKVSPFYYWDDDALDRLIEKKKLPKNVNYFDPVKALDNRECGIHLQ</sequence>
<dbReference type="SUPFAM" id="SSF52402">
    <property type="entry name" value="Adenine nucleotide alpha hydrolases-like"/>
    <property type="match status" value="1"/>
</dbReference>
<feature type="domain" description="Phosphoadenosine phosphosulphate reductase" evidence="3">
    <location>
        <begin position="35"/>
        <end position="188"/>
    </location>
</feature>
<comment type="similarity">
    <text evidence="1">Belongs to the PAPS reductase family. CysH subfamily.</text>
</comment>
<dbReference type="GO" id="GO:0004604">
    <property type="term" value="F:phosphoadenylyl-sulfate reductase (thioredoxin) activity"/>
    <property type="evidence" value="ECO:0007669"/>
    <property type="project" value="TreeGrafter"/>
</dbReference>
<dbReference type="PATRIC" id="fig|1435349.4.peg.2979"/>
<dbReference type="InterPro" id="IPR002500">
    <property type="entry name" value="PAPS_reduct_dom"/>
</dbReference>
<evidence type="ECO:0000313" key="4">
    <source>
        <dbReference type="EMBL" id="KJD35411.1"/>
    </source>
</evidence>
<dbReference type="PANTHER" id="PTHR46509">
    <property type="entry name" value="PHOSPHOADENOSINE PHOSPHOSULFATE REDUCTASE"/>
    <property type="match status" value="1"/>
</dbReference>
<evidence type="ECO:0000259" key="3">
    <source>
        <dbReference type="Pfam" id="PF01507"/>
    </source>
</evidence>
<evidence type="ECO:0000313" key="5">
    <source>
        <dbReference type="Proteomes" id="UP000032578"/>
    </source>
</evidence>
<evidence type="ECO:0000256" key="2">
    <source>
        <dbReference type="ARBA" id="ARBA00024327"/>
    </source>
</evidence>
<comment type="caution">
    <text evidence="4">The sequence shown here is derived from an EMBL/GenBank/DDBJ whole genome shotgun (WGS) entry which is preliminary data.</text>
</comment>
<protein>
    <submittedName>
        <fullName evidence="4">Phosphoadenylylsulfate reductase</fullName>
    </submittedName>
</protein>
<dbReference type="Pfam" id="PF01507">
    <property type="entry name" value="PAPS_reduct"/>
    <property type="match status" value="1"/>
</dbReference>
<comment type="pathway">
    <text evidence="2">Sulfur metabolism; hydrogen sulfide biosynthesis; sulfite from sulfate.</text>
</comment>
<proteinExistence type="inferred from homology"/>
<evidence type="ECO:0000256" key="1">
    <source>
        <dbReference type="ARBA" id="ARBA00009732"/>
    </source>
</evidence>
<dbReference type="OrthoDB" id="9794018at2"/>
<dbReference type="STRING" id="1435349.PW52_09925"/>
<accession>A0A0D7W8J6</accession>
<name>A0A0D7W8J6_9FLAO</name>
<dbReference type="RefSeq" id="WP_044632792.1">
    <property type="nucleotide sequence ID" value="NZ_JTDW01000006.1"/>
</dbReference>
<organism evidence="4 5">
    <name type="scientific">Neotamlana sedimentorum</name>
    <dbReference type="NCBI Taxonomy" id="1435349"/>
    <lineage>
        <taxon>Bacteria</taxon>
        <taxon>Pseudomonadati</taxon>
        <taxon>Bacteroidota</taxon>
        <taxon>Flavobacteriia</taxon>
        <taxon>Flavobacteriales</taxon>
        <taxon>Flavobacteriaceae</taxon>
        <taxon>Neotamlana</taxon>
    </lineage>
</organism>
<gene>
    <name evidence="4" type="ORF">PW52_09925</name>
</gene>
<keyword evidence="5" id="KW-1185">Reference proteome</keyword>